<feature type="non-terminal residue" evidence="2">
    <location>
        <position position="1"/>
    </location>
</feature>
<sequence length="139" mass="15843">DYSLLNGRVTLHQVKGGTVLSRQGDQDVNIRFVISGLLHVYQRKIDREEETCLFITHPGELVGHLAVLTGEPLIFTIKANRDCTFLSISKCHFYEIMREQPSVVLGVAHTVVKRMSPFVRQIDFALDWMEVEAGRAVYR</sequence>
<dbReference type="AlphaFoldDB" id="A0AAV6ZKQ5"/>
<dbReference type="InterPro" id="IPR000595">
    <property type="entry name" value="cNMP-bd_dom"/>
</dbReference>
<dbReference type="FunFam" id="2.60.120.10:FF:000022">
    <property type="entry name" value="Patatin like phospholipase domain containing 7"/>
    <property type="match status" value="1"/>
</dbReference>
<reference evidence="2" key="1">
    <citation type="thesis" date="2020" institute="ProQuest LLC" country="789 East Eisenhower Parkway, Ann Arbor, MI, USA">
        <title>Comparative Genomics and Chromosome Evolution.</title>
        <authorList>
            <person name="Mudd A.B."/>
        </authorList>
    </citation>
    <scope>NUCLEOTIDE SEQUENCE</scope>
    <source>
        <strain evidence="2">237g6f4</strain>
        <tissue evidence="2">Blood</tissue>
    </source>
</reference>
<dbReference type="PROSITE" id="PS50042">
    <property type="entry name" value="CNMP_BINDING_3"/>
    <property type="match status" value="1"/>
</dbReference>
<dbReference type="CDD" id="cd00038">
    <property type="entry name" value="CAP_ED"/>
    <property type="match status" value="1"/>
</dbReference>
<gene>
    <name evidence="2" type="ORF">GDO81_030125</name>
</gene>
<organism evidence="2 3">
    <name type="scientific">Engystomops pustulosus</name>
    <name type="common">Tungara frog</name>
    <name type="synonym">Physalaemus pustulosus</name>
    <dbReference type="NCBI Taxonomy" id="76066"/>
    <lineage>
        <taxon>Eukaryota</taxon>
        <taxon>Metazoa</taxon>
        <taxon>Chordata</taxon>
        <taxon>Craniata</taxon>
        <taxon>Vertebrata</taxon>
        <taxon>Euteleostomi</taxon>
        <taxon>Amphibia</taxon>
        <taxon>Batrachia</taxon>
        <taxon>Anura</taxon>
        <taxon>Neobatrachia</taxon>
        <taxon>Hyloidea</taxon>
        <taxon>Leptodactylidae</taxon>
        <taxon>Leiuperinae</taxon>
        <taxon>Engystomops</taxon>
    </lineage>
</organism>
<dbReference type="Gene3D" id="2.60.120.10">
    <property type="entry name" value="Jelly Rolls"/>
    <property type="match status" value="1"/>
</dbReference>
<dbReference type="Pfam" id="PF00027">
    <property type="entry name" value="cNMP_binding"/>
    <property type="match status" value="1"/>
</dbReference>
<evidence type="ECO:0000313" key="2">
    <source>
        <dbReference type="EMBL" id="KAG8549984.1"/>
    </source>
</evidence>
<dbReference type="Proteomes" id="UP000824782">
    <property type="component" value="Unassembled WGS sequence"/>
</dbReference>
<feature type="domain" description="Cyclic nucleotide-binding" evidence="1">
    <location>
        <begin position="1"/>
        <end position="97"/>
    </location>
</feature>
<comment type="caution">
    <text evidence="2">The sequence shown here is derived from an EMBL/GenBank/DDBJ whole genome shotgun (WGS) entry which is preliminary data.</text>
</comment>
<keyword evidence="3" id="KW-1185">Reference proteome</keyword>
<dbReference type="EMBL" id="WNYA01000109">
    <property type="protein sequence ID" value="KAG8549984.1"/>
    <property type="molecule type" value="Genomic_DNA"/>
</dbReference>
<protein>
    <recommendedName>
        <fullName evidence="1">Cyclic nucleotide-binding domain-containing protein</fullName>
    </recommendedName>
</protein>
<dbReference type="InterPro" id="IPR014710">
    <property type="entry name" value="RmlC-like_jellyroll"/>
</dbReference>
<evidence type="ECO:0000313" key="3">
    <source>
        <dbReference type="Proteomes" id="UP000824782"/>
    </source>
</evidence>
<accession>A0AAV6ZKQ5</accession>
<evidence type="ECO:0000259" key="1">
    <source>
        <dbReference type="PROSITE" id="PS50042"/>
    </source>
</evidence>
<dbReference type="SUPFAM" id="SSF51206">
    <property type="entry name" value="cAMP-binding domain-like"/>
    <property type="match status" value="1"/>
</dbReference>
<name>A0AAV6ZKQ5_ENGPU</name>
<proteinExistence type="predicted"/>
<dbReference type="InterPro" id="IPR018490">
    <property type="entry name" value="cNMP-bd_dom_sf"/>
</dbReference>